<organism evidence="1 2">
    <name type="scientific">Trichinella spiralis</name>
    <name type="common">Trichina worm</name>
    <dbReference type="NCBI Taxonomy" id="6334"/>
    <lineage>
        <taxon>Eukaryota</taxon>
        <taxon>Metazoa</taxon>
        <taxon>Ecdysozoa</taxon>
        <taxon>Nematoda</taxon>
        <taxon>Enoplea</taxon>
        <taxon>Dorylaimia</taxon>
        <taxon>Trichinellida</taxon>
        <taxon>Trichinellidae</taxon>
        <taxon>Trichinella</taxon>
    </lineage>
</organism>
<dbReference type="Proteomes" id="UP001558632">
    <property type="component" value="Unassembled WGS sequence"/>
</dbReference>
<comment type="caution">
    <text evidence="1">The sequence shown here is derived from an EMBL/GenBank/DDBJ whole genome shotgun (WGS) entry which is preliminary data.</text>
</comment>
<protein>
    <submittedName>
        <fullName evidence="1">Tensin</fullName>
    </submittedName>
</protein>
<gene>
    <name evidence="1" type="ORF">TSPI_01182</name>
</gene>
<dbReference type="EMBL" id="JBEUSY010000348">
    <property type="protein sequence ID" value="KAL1237427.1"/>
    <property type="molecule type" value="Genomic_DNA"/>
</dbReference>
<evidence type="ECO:0000313" key="1">
    <source>
        <dbReference type="EMBL" id="KAL1237427.1"/>
    </source>
</evidence>
<name>A0ABR3KG48_TRISP</name>
<sequence length="83" mass="9687">MTIAIPEIACQSDISLAKFVISFPYRKEQAIHGKSIKYITIWQITARSEQISCQLQACNSAPFDTPLLCRKYHHHHHHHHHWS</sequence>
<reference evidence="1 2" key="1">
    <citation type="submission" date="2024-07" db="EMBL/GenBank/DDBJ databases">
        <title>Enhanced genomic and transcriptomic resources for Trichinella pseudospiralis and T. spiralis underpin the discovery of pronounced molecular differences between stages and species.</title>
        <authorList>
            <person name="Pasi K.K."/>
            <person name="La Rosa G."/>
            <person name="Gomez-Morales M.A."/>
            <person name="Tosini F."/>
            <person name="Sumanam S."/>
            <person name="Young N.D."/>
            <person name="Chang B.C."/>
            <person name="Robin G.B."/>
        </authorList>
    </citation>
    <scope>NUCLEOTIDE SEQUENCE [LARGE SCALE GENOMIC DNA]</scope>
    <source>
        <strain evidence="1">ISS534</strain>
    </source>
</reference>
<evidence type="ECO:0000313" key="2">
    <source>
        <dbReference type="Proteomes" id="UP001558632"/>
    </source>
</evidence>
<proteinExistence type="predicted"/>
<keyword evidence="2" id="KW-1185">Reference proteome</keyword>
<accession>A0ABR3KG48</accession>